<comment type="caution">
    <text evidence="1">The sequence shown here is derived from an EMBL/GenBank/DDBJ whole genome shotgun (WGS) entry which is preliminary data.</text>
</comment>
<proteinExistence type="predicted"/>
<reference evidence="1 2" key="1">
    <citation type="submission" date="2020-12" db="EMBL/GenBank/DDBJ databases">
        <title>Effect of drift, selection, and recombination on the evolution of hybrid genomes in Candida yeast pathogens.</title>
        <authorList>
            <person name="Mixao V."/>
            <person name="Ksiezopolska E."/>
            <person name="Saus E."/>
            <person name="Boekhout T."/>
            <person name="Gacser A."/>
            <person name="Gabaldon T."/>
        </authorList>
    </citation>
    <scope>NUCLEOTIDE SEQUENCE [LARGE SCALE GENOMIC DNA]</scope>
    <source>
        <strain evidence="1 2">BP57</strain>
    </source>
</reference>
<dbReference type="Proteomes" id="UP000669133">
    <property type="component" value="Unassembled WGS sequence"/>
</dbReference>
<evidence type="ECO:0000313" key="2">
    <source>
        <dbReference type="Proteomes" id="UP000669133"/>
    </source>
</evidence>
<gene>
    <name evidence="1" type="ORF">I9W82_002633</name>
</gene>
<dbReference type="AlphaFoldDB" id="A0A8H7ZKK3"/>
<sequence length="190" mass="22436">MDDEIANLSRRVARLQLALSNSKDESIASQLNKIKSQVRELNKKHPEIKKLFSLADRYPVAPQDIEETDIPESIKEEEINLHHDDIIDSYRSMIELVNIEPNSIINNISTHITKTRLTELSHMNASHSQQIKELYRYYIMLVVKSMLVSEKYVQHSVDVNEFWLRVDQRLTKMTQVIDKREKEMQELNRY</sequence>
<dbReference type="OrthoDB" id="4084909at2759"/>
<dbReference type="EMBL" id="JAEOAQ010000002">
    <property type="protein sequence ID" value="KAG5420752.1"/>
    <property type="molecule type" value="Genomic_DNA"/>
</dbReference>
<dbReference type="GeneID" id="93651262"/>
<organism evidence="1 2">
    <name type="scientific">Candida metapsilosis</name>
    <dbReference type="NCBI Taxonomy" id="273372"/>
    <lineage>
        <taxon>Eukaryota</taxon>
        <taxon>Fungi</taxon>
        <taxon>Dikarya</taxon>
        <taxon>Ascomycota</taxon>
        <taxon>Saccharomycotina</taxon>
        <taxon>Pichiomycetes</taxon>
        <taxon>Debaryomycetaceae</taxon>
        <taxon>Candida/Lodderomyces clade</taxon>
        <taxon>Candida</taxon>
    </lineage>
</organism>
<name>A0A8H7ZKK3_9ASCO</name>
<keyword evidence="2" id="KW-1185">Reference proteome</keyword>
<accession>A0A8H7ZKK3</accession>
<evidence type="ECO:0000313" key="1">
    <source>
        <dbReference type="EMBL" id="KAG5420752.1"/>
    </source>
</evidence>
<dbReference type="RefSeq" id="XP_067549868.1">
    <property type="nucleotide sequence ID" value="XM_067691510.1"/>
</dbReference>
<protein>
    <submittedName>
        <fullName evidence="1">Uncharacterized protein</fullName>
    </submittedName>
</protein>